<dbReference type="Proteomes" id="UP001058072">
    <property type="component" value="Chromosome"/>
</dbReference>
<dbReference type="RefSeq" id="WP_212724335.1">
    <property type="nucleotide sequence ID" value="NZ_CP071250.1"/>
</dbReference>
<dbReference type="InterPro" id="IPR055247">
    <property type="entry name" value="InsJ-like_HTH"/>
</dbReference>
<protein>
    <submittedName>
        <fullName evidence="2">Helix-turn-helix domain-containing protein</fullName>
    </submittedName>
</protein>
<dbReference type="Pfam" id="PF13518">
    <property type="entry name" value="HTH_28"/>
    <property type="match status" value="1"/>
</dbReference>
<sequence>MQSKRINRNFTYSPELKLQAVKLYLEGHPYQSICEQLKIQDSKRIYVWTKAYQEKGESAFIDGRGKQATGRPKTKFMSLEEEVEYLRAQNLMLKKSIERKRGC</sequence>
<accession>A0A9Q9CR26</accession>
<dbReference type="EMBL" id="CP071250">
    <property type="protein sequence ID" value="UUF09137.1"/>
    <property type="molecule type" value="Genomic_DNA"/>
</dbReference>
<dbReference type="Gene3D" id="1.10.10.60">
    <property type="entry name" value="Homeodomain-like"/>
    <property type="match status" value="1"/>
</dbReference>
<evidence type="ECO:0000313" key="2">
    <source>
        <dbReference type="EMBL" id="UUF09137.1"/>
    </source>
</evidence>
<reference evidence="2" key="1">
    <citation type="submission" date="2021-03" db="EMBL/GenBank/DDBJ databases">
        <title>Comparative Genomics and Metabolomics in the genus Turicibacter.</title>
        <authorList>
            <person name="Maki J."/>
            <person name="Looft T."/>
        </authorList>
    </citation>
    <scope>NUCLEOTIDE SEQUENCE</scope>
    <source>
        <strain evidence="2">ISU324</strain>
    </source>
</reference>
<gene>
    <name evidence="2" type="ORF">J0J70_03860</name>
</gene>
<name>A0A9Q9CR26_9FIRM</name>
<feature type="domain" description="Insertion element IS150 protein InsJ-like helix-turn-helix" evidence="1">
    <location>
        <begin position="17"/>
        <end position="66"/>
    </location>
</feature>
<dbReference type="AlphaFoldDB" id="A0A9Q9CR26"/>
<evidence type="ECO:0000259" key="1">
    <source>
        <dbReference type="Pfam" id="PF13518"/>
    </source>
</evidence>
<dbReference type="InterPro" id="IPR009057">
    <property type="entry name" value="Homeodomain-like_sf"/>
</dbReference>
<evidence type="ECO:0000313" key="3">
    <source>
        <dbReference type="Proteomes" id="UP001058072"/>
    </source>
</evidence>
<dbReference type="SUPFAM" id="SSF46689">
    <property type="entry name" value="Homeodomain-like"/>
    <property type="match status" value="1"/>
</dbReference>
<proteinExistence type="predicted"/>
<organism evidence="2 3">
    <name type="scientific">Turicibacter bilis</name>
    <dbReference type="NCBI Taxonomy" id="2735723"/>
    <lineage>
        <taxon>Bacteria</taxon>
        <taxon>Bacillati</taxon>
        <taxon>Bacillota</taxon>
        <taxon>Erysipelotrichia</taxon>
        <taxon>Erysipelotrichales</taxon>
        <taxon>Turicibacteraceae</taxon>
        <taxon>Turicibacter</taxon>
    </lineage>
</organism>